<evidence type="ECO:0000256" key="1">
    <source>
        <dbReference type="ARBA" id="ARBA00004141"/>
    </source>
</evidence>
<keyword evidence="6 9" id="KW-1133">Transmembrane helix</keyword>
<dbReference type="PRINTS" id="PR01651">
    <property type="entry name" value="SECGEXPORT"/>
</dbReference>
<sequence length="72" mass="7481">MQTLLTIAQMILGIVLIIAIMLQQKGAGLGSAFGGGGGIESTRRGSDLMLFRATIGISITFFIISLALVILS</sequence>
<organism evidence="10 11">
    <name type="scientific">Candidatus Magasanikbacteria bacterium CG10_big_fil_rev_8_21_14_0_10_42_10</name>
    <dbReference type="NCBI Taxonomy" id="1974649"/>
    <lineage>
        <taxon>Bacteria</taxon>
        <taxon>Candidatus Magasanikiibacteriota</taxon>
    </lineage>
</organism>
<comment type="similarity">
    <text evidence="2 9">Belongs to the SecG family.</text>
</comment>
<evidence type="ECO:0000256" key="9">
    <source>
        <dbReference type="RuleBase" id="RU365087"/>
    </source>
</evidence>
<keyword evidence="4 9" id="KW-0812">Transmembrane</keyword>
<dbReference type="AlphaFoldDB" id="A0A2H0TVX3"/>
<evidence type="ECO:0000256" key="2">
    <source>
        <dbReference type="ARBA" id="ARBA00008445"/>
    </source>
</evidence>
<gene>
    <name evidence="10" type="primary">secG</name>
    <name evidence="10" type="ORF">COU32_02785</name>
</gene>
<keyword evidence="5 9" id="KW-0653">Protein transport</keyword>
<feature type="transmembrane region" description="Helical" evidence="9">
    <location>
        <begin position="49"/>
        <end position="71"/>
    </location>
</feature>
<dbReference type="InterPro" id="IPR004692">
    <property type="entry name" value="SecG"/>
</dbReference>
<dbReference type="GO" id="GO:0005886">
    <property type="term" value="C:plasma membrane"/>
    <property type="evidence" value="ECO:0007669"/>
    <property type="project" value="UniProtKB-SubCell"/>
</dbReference>
<keyword evidence="3 9" id="KW-0813">Transport</keyword>
<dbReference type="EMBL" id="PFBY01000033">
    <property type="protein sequence ID" value="PIR76301.1"/>
    <property type="molecule type" value="Genomic_DNA"/>
</dbReference>
<protein>
    <recommendedName>
        <fullName evidence="9">Protein-export membrane protein SecG</fullName>
    </recommendedName>
</protein>
<evidence type="ECO:0000313" key="11">
    <source>
        <dbReference type="Proteomes" id="UP000231530"/>
    </source>
</evidence>
<dbReference type="NCBIfam" id="TIGR00810">
    <property type="entry name" value="secG"/>
    <property type="match status" value="1"/>
</dbReference>
<keyword evidence="9" id="KW-1003">Cell membrane</keyword>
<evidence type="ECO:0000256" key="3">
    <source>
        <dbReference type="ARBA" id="ARBA00022448"/>
    </source>
</evidence>
<keyword evidence="8 9" id="KW-0472">Membrane</keyword>
<accession>A0A2H0TVX3</accession>
<dbReference type="Pfam" id="PF03840">
    <property type="entry name" value="SecG"/>
    <property type="match status" value="1"/>
</dbReference>
<evidence type="ECO:0000256" key="6">
    <source>
        <dbReference type="ARBA" id="ARBA00022989"/>
    </source>
</evidence>
<dbReference type="GO" id="GO:0009306">
    <property type="term" value="P:protein secretion"/>
    <property type="evidence" value="ECO:0007669"/>
    <property type="project" value="UniProtKB-UniRule"/>
</dbReference>
<comment type="caution">
    <text evidence="9">Lacks conserved residue(s) required for the propagation of feature annotation.</text>
</comment>
<reference evidence="11" key="1">
    <citation type="submission" date="2017-09" db="EMBL/GenBank/DDBJ databases">
        <title>Depth-based differentiation of microbial function through sediment-hosted aquifers and enrichment of novel symbionts in the deep terrestrial subsurface.</title>
        <authorList>
            <person name="Probst A.J."/>
            <person name="Ladd B."/>
            <person name="Jarett J.K."/>
            <person name="Geller-Mcgrath D.E."/>
            <person name="Sieber C.M.K."/>
            <person name="Emerson J.B."/>
            <person name="Anantharaman K."/>
            <person name="Thomas B.C."/>
            <person name="Malmstrom R."/>
            <person name="Stieglmeier M."/>
            <person name="Klingl A."/>
            <person name="Woyke T."/>
            <person name="Ryan C.M."/>
            <person name="Banfield J.F."/>
        </authorList>
    </citation>
    <scope>NUCLEOTIDE SEQUENCE [LARGE SCALE GENOMIC DNA]</scope>
</reference>
<evidence type="ECO:0000256" key="7">
    <source>
        <dbReference type="ARBA" id="ARBA00023010"/>
    </source>
</evidence>
<comment type="caution">
    <text evidence="10">The sequence shown here is derived from an EMBL/GenBank/DDBJ whole genome shotgun (WGS) entry which is preliminary data.</text>
</comment>
<keyword evidence="7 9" id="KW-0811">Translocation</keyword>
<dbReference type="Proteomes" id="UP000231530">
    <property type="component" value="Unassembled WGS sequence"/>
</dbReference>
<comment type="subcellular location">
    <subcellularLocation>
        <location evidence="9">Cell membrane</location>
        <topology evidence="9">Multi-pass membrane protein</topology>
    </subcellularLocation>
    <subcellularLocation>
        <location evidence="1">Membrane</location>
        <topology evidence="1">Multi-pass membrane protein</topology>
    </subcellularLocation>
</comment>
<name>A0A2H0TVX3_9BACT</name>
<evidence type="ECO:0000313" key="10">
    <source>
        <dbReference type="EMBL" id="PIR76301.1"/>
    </source>
</evidence>
<evidence type="ECO:0000256" key="5">
    <source>
        <dbReference type="ARBA" id="ARBA00022927"/>
    </source>
</evidence>
<evidence type="ECO:0000256" key="4">
    <source>
        <dbReference type="ARBA" id="ARBA00022692"/>
    </source>
</evidence>
<evidence type="ECO:0000256" key="8">
    <source>
        <dbReference type="ARBA" id="ARBA00023136"/>
    </source>
</evidence>
<proteinExistence type="inferred from homology"/>
<comment type="function">
    <text evidence="9">Involved in protein export. Participates in an early event of protein translocation.</text>
</comment>
<dbReference type="GO" id="GO:0015450">
    <property type="term" value="F:protein-transporting ATPase activity"/>
    <property type="evidence" value="ECO:0007669"/>
    <property type="project" value="UniProtKB-UniRule"/>
</dbReference>